<gene>
    <name evidence="2" type="ORF">GOBAR_AA22044</name>
</gene>
<feature type="region of interest" description="Disordered" evidence="1">
    <location>
        <begin position="257"/>
        <end position="288"/>
    </location>
</feature>
<feature type="compositionally biased region" description="Basic and acidic residues" evidence="1">
    <location>
        <begin position="1"/>
        <end position="14"/>
    </location>
</feature>
<evidence type="ECO:0000313" key="3">
    <source>
        <dbReference type="Proteomes" id="UP000239757"/>
    </source>
</evidence>
<evidence type="ECO:0000256" key="1">
    <source>
        <dbReference type="SAM" id="MobiDB-lite"/>
    </source>
</evidence>
<dbReference type="InterPro" id="IPR040256">
    <property type="entry name" value="At4g02000-like"/>
</dbReference>
<sequence>MDLTEHDGNDEGKPASRSTKKVRIREIEENQDVAMEATQEIGKSLSWKDRLMGRGLYSNEKTTIAIGLDEDEDFELLEEDVERSTIDGIASIKFSDRINQILIKHMEFTVVIKLLGRNIGYNALQNKVLREIGATIGKVVKLDFNTDNGVRGRFARMAVFVNLDKPLISHVMINGFTQRIERELQSRWLRPWMLVEKKARKTGKVGRKVDGGSTAGAERNSRFQVLETLDDDGSSKAHEEEIESGFQELQVNSIQSSPMEATSRASNIGRSVSNSRNDYRKESDSLSKTEIVEKLTQDLPSIPNPSSIIESPSHDNHSNLINPGKNIGETIKDCPAQSSLQTMQESIKISTSGFLDAAKHSAVLFKDDSQSTTKGHTQKNRAKTGFHHAELTATRGVLKARNSRKVKNLKVNKEKGNPFKVSALKNSLSDSIISMVELLQTQVQQGLVNEIPRGFGKTGDNIETK</sequence>
<dbReference type="PANTHER" id="PTHR31286">
    <property type="entry name" value="GLYCINE-RICH CELL WALL STRUCTURAL PROTEIN 1.8-LIKE"/>
    <property type="match status" value="1"/>
</dbReference>
<protein>
    <recommendedName>
        <fullName evidence="4">DUF4283 domain-containing protein</fullName>
    </recommendedName>
</protein>
<evidence type="ECO:0008006" key="4">
    <source>
        <dbReference type="Google" id="ProtNLM"/>
    </source>
</evidence>
<feature type="compositionally biased region" description="Basic and acidic residues" evidence="1">
    <location>
        <begin position="277"/>
        <end position="288"/>
    </location>
</feature>
<feature type="compositionally biased region" description="Polar residues" evidence="1">
    <location>
        <begin position="257"/>
        <end position="276"/>
    </location>
</feature>
<dbReference type="Proteomes" id="UP000239757">
    <property type="component" value="Unassembled WGS sequence"/>
</dbReference>
<dbReference type="OrthoDB" id="1427152at2759"/>
<organism evidence="2 3">
    <name type="scientific">Gossypium barbadense</name>
    <name type="common">Sea Island cotton</name>
    <name type="synonym">Hibiscus barbadensis</name>
    <dbReference type="NCBI Taxonomy" id="3634"/>
    <lineage>
        <taxon>Eukaryota</taxon>
        <taxon>Viridiplantae</taxon>
        <taxon>Streptophyta</taxon>
        <taxon>Embryophyta</taxon>
        <taxon>Tracheophyta</taxon>
        <taxon>Spermatophyta</taxon>
        <taxon>Magnoliopsida</taxon>
        <taxon>eudicotyledons</taxon>
        <taxon>Gunneridae</taxon>
        <taxon>Pentapetalae</taxon>
        <taxon>rosids</taxon>
        <taxon>malvids</taxon>
        <taxon>Malvales</taxon>
        <taxon>Malvaceae</taxon>
        <taxon>Malvoideae</taxon>
        <taxon>Gossypium</taxon>
    </lineage>
</organism>
<proteinExistence type="predicted"/>
<feature type="region of interest" description="Disordered" evidence="1">
    <location>
        <begin position="1"/>
        <end position="21"/>
    </location>
</feature>
<evidence type="ECO:0000313" key="2">
    <source>
        <dbReference type="EMBL" id="PPR98624.1"/>
    </source>
</evidence>
<accession>A0A2P5X5K4</accession>
<dbReference type="EMBL" id="KZ665628">
    <property type="protein sequence ID" value="PPR98624.1"/>
    <property type="molecule type" value="Genomic_DNA"/>
</dbReference>
<dbReference type="AlphaFoldDB" id="A0A2P5X5K4"/>
<reference evidence="2 3" key="1">
    <citation type="submission" date="2015-01" db="EMBL/GenBank/DDBJ databases">
        <title>Genome of allotetraploid Gossypium barbadense reveals genomic plasticity and fiber elongation in cotton evolution.</title>
        <authorList>
            <person name="Chen X."/>
            <person name="Liu X."/>
            <person name="Zhao B."/>
            <person name="Zheng H."/>
            <person name="Hu Y."/>
            <person name="Lu G."/>
            <person name="Yang C."/>
            <person name="Chen J."/>
            <person name="Shan C."/>
            <person name="Zhang L."/>
            <person name="Zhou Y."/>
            <person name="Wang L."/>
            <person name="Guo W."/>
            <person name="Bai Y."/>
            <person name="Ruan J."/>
            <person name="Shangguan X."/>
            <person name="Mao Y."/>
            <person name="Jiang J."/>
            <person name="Zhu Y."/>
            <person name="Lei J."/>
            <person name="Kang H."/>
            <person name="Chen S."/>
            <person name="He X."/>
            <person name="Wang R."/>
            <person name="Wang Y."/>
            <person name="Chen J."/>
            <person name="Wang L."/>
            <person name="Yu S."/>
            <person name="Wang B."/>
            <person name="Wei J."/>
            <person name="Song S."/>
            <person name="Lu X."/>
            <person name="Gao Z."/>
            <person name="Gu W."/>
            <person name="Deng X."/>
            <person name="Ma D."/>
            <person name="Wang S."/>
            <person name="Liang W."/>
            <person name="Fang L."/>
            <person name="Cai C."/>
            <person name="Zhu X."/>
            <person name="Zhou B."/>
            <person name="Zhang Y."/>
            <person name="Chen Z."/>
            <person name="Xu S."/>
            <person name="Zhu R."/>
            <person name="Wang S."/>
            <person name="Zhang T."/>
            <person name="Zhao G."/>
        </authorList>
    </citation>
    <scope>NUCLEOTIDE SEQUENCE [LARGE SCALE GENOMIC DNA]</scope>
    <source>
        <strain evidence="3">cv. Xinhai21</strain>
        <tissue evidence="2">Leaf</tissue>
    </source>
</reference>
<dbReference type="PANTHER" id="PTHR31286:SF173">
    <property type="entry name" value="DUF4283 DOMAIN-CONTAINING PROTEIN"/>
    <property type="match status" value="1"/>
</dbReference>
<name>A0A2P5X5K4_GOSBA</name>